<evidence type="ECO:0000259" key="1">
    <source>
        <dbReference type="PROSITE" id="PS50011"/>
    </source>
</evidence>
<keyword evidence="2" id="KW-0418">Kinase</keyword>
<feature type="domain" description="Protein kinase" evidence="1">
    <location>
        <begin position="59"/>
        <end position="385"/>
    </location>
</feature>
<dbReference type="Proteomes" id="UP001558632">
    <property type="component" value="Unassembled WGS sequence"/>
</dbReference>
<comment type="caution">
    <text evidence="2">The sequence shown here is derived from an EMBL/GenBank/DDBJ whole genome shotgun (WGS) entry which is preliminary data.</text>
</comment>
<dbReference type="GO" id="GO:0016301">
    <property type="term" value="F:kinase activity"/>
    <property type="evidence" value="ECO:0007669"/>
    <property type="project" value="UniProtKB-KW"/>
</dbReference>
<keyword evidence="3" id="KW-1185">Reference proteome</keyword>
<gene>
    <name evidence="2" type="ORF">TSPI_06905</name>
</gene>
<dbReference type="InterPro" id="IPR050235">
    <property type="entry name" value="CK1_Ser-Thr_kinase"/>
</dbReference>
<sequence>MSSMGKEVKYPSAVGKADVLGKQTYDAQSISEEKFLLEAAMKPVDSTLLEIGAVVDERWKVKQVLGAGCFGAVYEVTDLVLNVEQAMKVELNSQDFRTLKMEVIVLKELTNIKARNCCHLYGVGGNESYNFIVMTEVGPSLMSLLESIGGNNPRKKKYFSLRSCLHLAISCLQALEDLHFIGYLHRDIKPHNYAIGRDPDFRSVYMLDFGMCRKYIRDDGTHKRARSNTCFRGTLYFASHLSLKGEEQSRRDDVWSWLFTIIYMMTGTLPWNHVKLTRQMSFLERRNAFSESKQKIMENPDLLMTGLPSEFRAIIVHLNLLGYTDCPNYAYIYQMLMTVFRRNDYNFDMPLDWEPQGDLHQMTLAAPVHNMMPHVANSESREKET</sequence>
<dbReference type="PANTHER" id="PTHR11909">
    <property type="entry name" value="CASEIN KINASE-RELATED"/>
    <property type="match status" value="1"/>
</dbReference>
<dbReference type="InterPro" id="IPR000719">
    <property type="entry name" value="Prot_kinase_dom"/>
</dbReference>
<dbReference type="SUPFAM" id="SSF56112">
    <property type="entry name" value="Protein kinase-like (PK-like)"/>
    <property type="match status" value="1"/>
</dbReference>
<dbReference type="InterPro" id="IPR011009">
    <property type="entry name" value="Kinase-like_dom_sf"/>
</dbReference>
<accession>A0ABR3K213</accession>
<organism evidence="2 3">
    <name type="scientific">Trichinella spiralis</name>
    <name type="common">Trichina worm</name>
    <dbReference type="NCBI Taxonomy" id="6334"/>
    <lineage>
        <taxon>Eukaryota</taxon>
        <taxon>Metazoa</taxon>
        <taxon>Ecdysozoa</taxon>
        <taxon>Nematoda</taxon>
        <taxon>Enoplea</taxon>
        <taxon>Dorylaimia</taxon>
        <taxon>Trichinellida</taxon>
        <taxon>Trichinellidae</taxon>
        <taxon>Trichinella</taxon>
    </lineage>
</organism>
<evidence type="ECO:0000313" key="3">
    <source>
        <dbReference type="Proteomes" id="UP001558632"/>
    </source>
</evidence>
<protein>
    <submittedName>
        <fullName evidence="2">Tau-tubulin kinase</fullName>
    </submittedName>
</protein>
<evidence type="ECO:0000313" key="2">
    <source>
        <dbReference type="EMBL" id="KAL1227581.1"/>
    </source>
</evidence>
<proteinExistence type="predicted"/>
<dbReference type="SMART" id="SM00220">
    <property type="entry name" value="S_TKc"/>
    <property type="match status" value="1"/>
</dbReference>
<name>A0ABR3K213_TRISP</name>
<reference evidence="2 3" key="1">
    <citation type="submission" date="2024-07" db="EMBL/GenBank/DDBJ databases">
        <title>Enhanced genomic and transcriptomic resources for Trichinella pseudospiralis and T. spiralis underpin the discovery of pronounced molecular differences between stages and species.</title>
        <authorList>
            <person name="Pasi K.K."/>
            <person name="La Rosa G."/>
            <person name="Gomez-Morales M.A."/>
            <person name="Tosini F."/>
            <person name="Sumanam S."/>
            <person name="Young N.D."/>
            <person name="Chang B.C."/>
            <person name="Robin G.B."/>
        </authorList>
    </citation>
    <scope>NUCLEOTIDE SEQUENCE [LARGE SCALE GENOMIC DNA]</scope>
    <source>
        <strain evidence="2">ISS534</strain>
    </source>
</reference>
<dbReference type="Pfam" id="PF00069">
    <property type="entry name" value="Pkinase"/>
    <property type="match status" value="1"/>
</dbReference>
<dbReference type="PROSITE" id="PS50011">
    <property type="entry name" value="PROTEIN_KINASE_DOM"/>
    <property type="match status" value="1"/>
</dbReference>
<keyword evidence="2" id="KW-0808">Transferase</keyword>
<dbReference type="EMBL" id="JBEUSY010000534">
    <property type="protein sequence ID" value="KAL1227581.1"/>
    <property type="molecule type" value="Genomic_DNA"/>
</dbReference>
<dbReference type="Gene3D" id="1.10.510.10">
    <property type="entry name" value="Transferase(Phosphotransferase) domain 1"/>
    <property type="match status" value="1"/>
</dbReference>